<dbReference type="AlphaFoldDB" id="A0A377R3L9"/>
<organism evidence="15 16">
    <name type="scientific">Kingella potus</name>
    <dbReference type="NCBI Taxonomy" id="265175"/>
    <lineage>
        <taxon>Bacteria</taxon>
        <taxon>Pseudomonadati</taxon>
        <taxon>Pseudomonadota</taxon>
        <taxon>Betaproteobacteria</taxon>
        <taxon>Neisseriales</taxon>
        <taxon>Neisseriaceae</taxon>
        <taxon>Kingella</taxon>
    </lineage>
</organism>
<dbReference type="Gene3D" id="2.170.130.10">
    <property type="entry name" value="TonB-dependent receptor, plug domain"/>
    <property type="match status" value="1"/>
</dbReference>
<evidence type="ECO:0000256" key="5">
    <source>
        <dbReference type="ARBA" id="ARBA00022692"/>
    </source>
</evidence>
<dbReference type="RefSeq" id="WP_115308772.1">
    <property type="nucleotide sequence ID" value="NZ_UGJJ01000002.1"/>
</dbReference>
<keyword evidence="4 10" id="KW-1134">Transmembrane beta strand</keyword>
<proteinExistence type="inferred from homology"/>
<keyword evidence="5 10" id="KW-0812">Transmembrane</keyword>
<dbReference type="Gene3D" id="2.40.170.20">
    <property type="entry name" value="TonB-dependent receptor, beta-barrel domain"/>
    <property type="match status" value="1"/>
</dbReference>
<protein>
    <submittedName>
        <fullName evidence="15">Enterobactin outer-membrane receptor</fullName>
    </submittedName>
</protein>
<evidence type="ECO:0000256" key="9">
    <source>
        <dbReference type="ARBA" id="ARBA00023237"/>
    </source>
</evidence>
<dbReference type="GO" id="GO:0038023">
    <property type="term" value="F:signaling receptor activity"/>
    <property type="evidence" value="ECO:0007669"/>
    <property type="project" value="InterPro"/>
</dbReference>
<dbReference type="InterPro" id="IPR012910">
    <property type="entry name" value="Plug_dom"/>
</dbReference>
<evidence type="ECO:0000256" key="12">
    <source>
        <dbReference type="SAM" id="SignalP"/>
    </source>
</evidence>
<gene>
    <name evidence="15" type="primary">fepA_4</name>
    <name evidence="15" type="ORF">NCTC13336_01790</name>
</gene>
<reference evidence="15 16" key="1">
    <citation type="submission" date="2018-06" db="EMBL/GenBank/DDBJ databases">
        <authorList>
            <consortium name="Pathogen Informatics"/>
            <person name="Doyle S."/>
        </authorList>
    </citation>
    <scope>NUCLEOTIDE SEQUENCE [LARGE SCALE GENOMIC DNA]</scope>
    <source>
        <strain evidence="15 16">NCTC13336</strain>
    </source>
</reference>
<evidence type="ECO:0000256" key="8">
    <source>
        <dbReference type="ARBA" id="ARBA00023170"/>
    </source>
</evidence>
<dbReference type="InterPro" id="IPR037066">
    <property type="entry name" value="Plug_dom_sf"/>
</dbReference>
<dbReference type="NCBIfam" id="NF010048">
    <property type="entry name" value="PRK13524.1"/>
    <property type="match status" value="1"/>
</dbReference>
<evidence type="ECO:0000256" key="2">
    <source>
        <dbReference type="ARBA" id="ARBA00009810"/>
    </source>
</evidence>
<evidence type="ECO:0000256" key="7">
    <source>
        <dbReference type="ARBA" id="ARBA00023136"/>
    </source>
</evidence>
<comment type="subcellular location">
    <subcellularLocation>
        <location evidence="1 10">Cell outer membrane</location>
        <topology evidence="1 10">Multi-pass membrane protein</topology>
    </subcellularLocation>
</comment>
<dbReference type="GO" id="GO:0015344">
    <property type="term" value="F:siderophore uptake transmembrane transporter activity"/>
    <property type="evidence" value="ECO:0007669"/>
    <property type="project" value="TreeGrafter"/>
</dbReference>
<dbReference type="NCBIfam" id="TIGR01783">
    <property type="entry name" value="TonB-siderophor"/>
    <property type="match status" value="1"/>
</dbReference>
<keyword evidence="3 10" id="KW-0813">Transport</keyword>
<dbReference type="GO" id="GO:0044718">
    <property type="term" value="P:siderophore transmembrane transport"/>
    <property type="evidence" value="ECO:0007669"/>
    <property type="project" value="TreeGrafter"/>
</dbReference>
<dbReference type="SUPFAM" id="SSF56935">
    <property type="entry name" value="Porins"/>
    <property type="match status" value="1"/>
</dbReference>
<dbReference type="PANTHER" id="PTHR30069">
    <property type="entry name" value="TONB-DEPENDENT OUTER MEMBRANE RECEPTOR"/>
    <property type="match status" value="1"/>
</dbReference>
<evidence type="ECO:0000259" key="14">
    <source>
        <dbReference type="Pfam" id="PF07715"/>
    </source>
</evidence>
<feature type="domain" description="TonB-dependent receptor plug" evidence="14">
    <location>
        <begin position="48"/>
        <end position="162"/>
    </location>
</feature>
<accession>A0A377R3L9</accession>
<evidence type="ECO:0000256" key="4">
    <source>
        <dbReference type="ARBA" id="ARBA00022452"/>
    </source>
</evidence>
<evidence type="ECO:0000256" key="10">
    <source>
        <dbReference type="PROSITE-ProRule" id="PRU01360"/>
    </source>
</evidence>
<evidence type="ECO:0000256" key="3">
    <source>
        <dbReference type="ARBA" id="ARBA00022448"/>
    </source>
</evidence>
<dbReference type="Pfam" id="PF00593">
    <property type="entry name" value="TonB_dep_Rec_b-barrel"/>
    <property type="match status" value="1"/>
</dbReference>
<evidence type="ECO:0000313" key="15">
    <source>
        <dbReference type="EMBL" id="STR02903.1"/>
    </source>
</evidence>
<keyword evidence="9 10" id="KW-0998">Cell outer membrane</keyword>
<sequence>MSRRKSLYPLAVLPLALAGAFAQAADEENDGLETVYVTAQRQLQQSLGVSKITAKDLETRPAVNDISDIIRTMPGANLTGNTASGERGNKRQIDLRGMGPENTLILIDGRPATSRNAERYSWRGERNTRGDSNWVPVEDIESITVLRGPAAARYGSGAAGGVVNIVTKKVSNELHGSVNLFANQPQDSKEGDTRRIGFNLSGPIVQDKLGFRLYGSLNKTDADAADINAVNGSSGNGAGREGVRNRDFSSRLAWRITPEQTLTWDAMYSKQGNIYSGDNQNNNPSAFTRSLYGEETARLKRISNALTHEGIWNWGDTKVVAQFDRTENEHLVEGIYGGPEGQYQPPKQFTESTLKTGRLAAEANIPFKLGGEHVVTVGSEYTNDHLDDASSHRQGFTDQRRTDVFAGIATNRSGESSQRNFAFYVEDHIRFGSGTQLIPALRFDHNSKSGGNWSPALNFVQKINESWNIKGGVARAYKAPNLYQGNPNYILYTRGNGCKAGTPGTIRCYLIGNDNLKPETSLNKEIGFEFAKNGYQASAAYFHNDYRNKIVAGDEVVALSDLGNHMYQWTNAKKALVEGLEGNLTLPLHRTLKWTTNFTYMRKSVNKDTGNPLSVIPKYTINSSLNWQPTEKFDAALNVTYYGKQKPRSVVLSNIERRNGLSNEAVSPYGLVGISAGYRFNKNINARFGINNLFDKQLYRSASNSSAQTYNEPGRAFYGSLKMSF</sequence>
<feature type="signal peptide" evidence="12">
    <location>
        <begin position="1"/>
        <end position="24"/>
    </location>
</feature>
<dbReference type="InterPro" id="IPR036942">
    <property type="entry name" value="Beta-barrel_TonB_sf"/>
</dbReference>
<dbReference type="EMBL" id="UGJJ01000002">
    <property type="protein sequence ID" value="STR02903.1"/>
    <property type="molecule type" value="Genomic_DNA"/>
</dbReference>
<evidence type="ECO:0000313" key="16">
    <source>
        <dbReference type="Proteomes" id="UP000254293"/>
    </source>
</evidence>
<dbReference type="InterPro" id="IPR058134">
    <property type="entry name" value="PirA/FepA/PfeA"/>
</dbReference>
<evidence type="ECO:0000256" key="11">
    <source>
        <dbReference type="RuleBase" id="RU003357"/>
    </source>
</evidence>
<dbReference type="PANTHER" id="PTHR30069:SF8">
    <property type="entry name" value="TONB-DEPENDENT SIDEROPHORE RECEPTOR PROTEIN"/>
    <property type="match status" value="1"/>
</dbReference>
<feature type="chain" id="PRO_5016597761" evidence="12">
    <location>
        <begin position="25"/>
        <end position="725"/>
    </location>
</feature>
<evidence type="ECO:0000256" key="1">
    <source>
        <dbReference type="ARBA" id="ARBA00004571"/>
    </source>
</evidence>
<name>A0A377R3L9_9NEIS</name>
<evidence type="ECO:0000259" key="13">
    <source>
        <dbReference type="Pfam" id="PF00593"/>
    </source>
</evidence>
<evidence type="ECO:0000256" key="6">
    <source>
        <dbReference type="ARBA" id="ARBA00023077"/>
    </source>
</evidence>
<dbReference type="InterPro" id="IPR000531">
    <property type="entry name" value="Beta-barrel_TonB"/>
</dbReference>
<comment type="similarity">
    <text evidence="2 10 11">Belongs to the TonB-dependent receptor family.</text>
</comment>
<dbReference type="InterPro" id="IPR039426">
    <property type="entry name" value="TonB-dep_rcpt-like"/>
</dbReference>
<dbReference type="InterPro" id="IPR010105">
    <property type="entry name" value="TonB_sidphr_rcpt"/>
</dbReference>
<keyword evidence="16" id="KW-1185">Reference proteome</keyword>
<dbReference type="Proteomes" id="UP000254293">
    <property type="component" value="Unassembled WGS sequence"/>
</dbReference>
<dbReference type="OrthoDB" id="183532at2"/>
<feature type="domain" description="TonB-dependent receptor-like beta-barrel" evidence="13">
    <location>
        <begin position="252"/>
        <end position="693"/>
    </location>
</feature>
<keyword evidence="12" id="KW-0732">Signal</keyword>
<dbReference type="Pfam" id="PF07715">
    <property type="entry name" value="Plug"/>
    <property type="match status" value="1"/>
</dbReference>
<dbReference type="NCBIfam" id="NF010051">
    <property type="entry name" value="PRK13528.1"/>
    <property type="match status" value="1"/>
</dbReference>
<dbReference type="GO" id="GO:0009279">
    <property type="term" value="C:cell outer membrane"/>
    <property type="evidence" value="ECO:0007669"/>
    <property type="project" value="UniProtKB-SubCell"/>
</dbReference>
<dbReference type="PROSITE" id="PS52016">
    <property type="entry name" value="TONB_DEPENDENT_REC_3"/>
    <property type="match status" value="1"/>
</dbReference>
<keyword evidence="8 15" id="KW-0675">Receptor</keyword>
<keyword evidence="7 10" id="KW-0472">Membrane</keyword>
<dbReference type="CDD" id="cd01347">
    <property type="entry name" value="ligand_gated_channel"/>
    <property type="match status" value="1"/>
</dbReference>
<keyword evidence="6 11" id="KW-0798">TonB box</keyword>